<dbReference type="EMBL" id="BAABEP010000063">
    <property type="protein sequence ID" value="GAA3754384.1"/>
    <property type="molecule type" value="Genomic_DNA"/>
</dbReference>
<organism evidence="1 2">
    <name type="scientific">Streptomyces tremellae</name>
    <dbReference type="NCBI Taxonomy" id="1124239"/>
    <lineage>
        <taxon>Bacteria</taxon>
        <taxon>Bacillati</taxon>
        <taxon>Actinomycetota</taxon>
        <taxon>Actinomycetes</taxon>
        <taxon>Kitasatosporales</taxon>
        <taxon>Streptomycetaceae</taxon>
        <taxon>Streptomyces</taxon>
    </lineage>
</organism>
<gene>
    <name evidence="1" type="ORF">GCM10023082_57310</name>
</gene>
<reference evidence="2" key="1">
    <citation type="journal article" date="2019" name="Int. J. Syst. Evol. Microbiol.">
        <title>The Global Catalogue of Microorganisms (GCM) 10K type strain sequencing project: providing services to taxonomists for standard genome sequencing and annotation.</title>
        <authorList>
            <consortium name="The Broad Institute Genomics Platform"/>
            <consortium name="The Broad Institute Genome Sequencing Center for Infectious Disease"/>
            <person name="Wu L."/>
            <person name="Ma J."/>
        </authorList>
    </citation>
    <scope>NUCLEOTIDE SEQUENCE [LARGE SCALE GENOMIC DNA]</scope>
    <source>
        <strain evidence="2">JCM 30846</strain>
    </source>
</reference>
<evidence type="ECO:0000313" key="2">
    <source>
        <dbReference type="Proteomes" id="UP001499884"/>
    </source>
</evidence>
<accession>A0ABP7G5K4</accession>
<keyword evidence="2" id="KW-1185">Reference proteome</keyword>
<evidence type="ECO:0000313" key="1">
    <source>
        <dbReference type="EMBL" id="GAA3754384.1"/>
    </source>
</evidence>
<protein>
    <submittedName>
        <fullName evidence="1">Uncharacterized protein</fullName>
    </submittedName>
</protein>
<dbReference type="Proteomes" id="UP001499884">
    <property type="component" value="Unassembled WGS sequence"/>
</dbReference>
<dbReference type="RefSeq" id="WP_345653687.1">
    <property type="nucleotide sequence ID" value="NZ_BAABEP010000063.1"/>
</dbReference>
<comment type="caution">
    <text evidence="1">The sequence shown here is derived from an EMBL/GenBank/DDBJ whole genome shotgun (WGS) entry which is preliminary data.</text>
</comment>
<name>A0ABP7G5K4_9ACTN</name>
<sequence>MEAPRATTAPGWAKWTSEIVTGAVPKAFDRWMRALAPPIVVCTIWRSVCWANVGPGDCIAVPREAVKAVPAGALAAAGTACGAAAGAAATEAAAGTAAVSGAASPNGRSSGAAACPEPCAWGVTFPRTVPI</sequence>
<proteinExistence type="predicted"/>